<proteinExistence type="inferred from homology"/>
<accession>A0A1M5DMU8</accession>
<evidence type="ECO:0000313" key="9">
    <source>
        <dbReference type="Proteomes" id="UP000183988"/>
    </source>
</evidence>
<dbReference type="GO" id="GO:0005524">
    <property type="term" value="F:ATP binding"/>
    <property type="evidence" value="ECO:0007669"/>
    <property type="project" value="UniProtKB-KW"/>
</dbReference>
<dbReference type="STRING" id="930117.SAMN05216225_1002132"/>
<dbReference type="InterPro" id="IPR027417">
    <property type="entry name" value="P-loop_NTPase"/>
</dbReference>
<dbReference type="SUPFAM" id="SSF52540">
    <property type="entry name" value="P-loop containing nucleoside triphosphate hydrolases"/>
    <property type="match status" value="1"/>
</dbReference>
<evidence type="ECO:0000256" key="1">
    <source>
        <dbReference type="ARBA" id="ARBA00004496"/>
    </source>
</evidence>
<dbReference type="Pfam" id="PF02562">
    <property type="entry name" value="PhoH"/>
    <property type="match status" value="1"/>
</dbReference>
<dbReference type="EMBL" id="FQVW01000002">
    <property type="protein sequence ID" value="SHF68211.1"/>
    <property type="molecule type" value="Genomic_DNA"/>
</dbReference>
<dbReference type="InterPro" id="IPR003714">
    <property type="entry name" value="PhoH"/>
</dbReference>
<name>A0A1M5DMU8_9BACI</name>
<evidence type="ECO:0000256" key="6">
    <source>
        <dbReference type="ARBA" id="ARBA00039970"/>
    </source>
</evidence>
<dbReference type="PANTHER" id="PTHR30473:SF1">
    <property type="entry name" value="PHOH-LIKE PROTEIN"/>
    <property type="match status" value="1"/>
</dbReference>
<gene>
    <name evidence="8" type="ORF">SAMN05216225_1002132</name>
</gene>
<comment type="similarity">
    <text evidence="2">Belongs to the PhoH family.</text>
</comment>
<evidence type="ECO:0000256" key="5">
    <source>
        <dbReference type="ARBA" id="ARBA00022840"/>
    </source>
</evidence>
<sequence>MSENLNTIDLQIAGPNEAMELFGTNDKYLKHMEENLHVSIVTRGEKVSVSGNEEDIATVQDVLLTLIKVVRKGLSIAERDIVYAIDLAKQGKIDQFETLFEDEITKNVKGKSIRVKTLGQKKYISAIKSQDLVFGIGPAGTGKTYLAVVMAVHALKNGLVKRIILTRPAVEAGESLGFLPGDLKEKVDPYLRPLYDALHDVLGAEHTLRLIERETIEIAPLAYMRGRTLDDAFVILDEAQNTTPEQMKMFLTRLGFGSKMVVTGDITQIDLPKGMKSGLQVAENMLTDVKGISMIHLSQTDVVRHPLVQRIIQAYEKQN</sequence>
<reference evidence="8 9" key="1">
    <citation type="submission" date="2016-11" db="EMBL/GenBank/DDBJ databases">
        <authorList>
            <person name="Jaros S."/>
            <person name="Januszkiewicz K."/>
            <person name="Wedrychowicz H."/>
        </authorList>
    </citation>
    <scope>NUCLEOTIDE SEQUENCE [LARGE SCALE GENOMIC DNA]</scope>
    <source>
        <strain evidence="8 9">IBRC-M 10683</strain>
    </source>
</reference>
<evidence type="ECO:0000256" key="3">
    <source>
        <dbReference type="ARBA" id="ARBA00022490"/>
    </source>
</evidence>
<dbReference type="OrthoDB" id="9773137at2"/>
<dbReference type="PANTHER" id="PTHR30473">
    <property type="entry name" value="PROTEIN PHOH"/>
    <property type="match status" value="1"/>
</dbReference>
<dbReference type="InterPro" id="IPR051451">
    <property type="entry name" value="PhoH2-like"/>
</dbReference>
<feature type="domain" description="PhoH-like protein" evidence="7">
    <location>
        <begin position="113"/>
        <end position="316"/>
    </location>
</feature>
<evidence type="ECO:0000259" key="7">
    <source>
        <dbReference type="Pfam" id="PF02562"/>
    </source>
</evidence>
<comment type="subcellular location">
    <subcellularLocation>
        <location evidence="1">Cytoplasm</location>
    </subcellularLocation>
</comment>
<organism evidence="8 9">
    <name type="scientific">Ornithinibacillus halophilus</name>
    <dbReference type="NCBI Taxonomy" id="930117"/>
    <lineage>
        <taxon>Bacteria</taxon>
        <taxon>Bacillati</taxon>
        <taxon>Bacillota</taxon>
        <taxon>Bacilli</taxon>
        <taxon>Bacillales</taxon>
        <taxon>Bacillaceae</taxon>
        <taxon>Ornithinibacillus</taxon>
    </lineage>
</organism>
<dbReference type="Proteomes" id="UP000183988">
    <property type="component" value="Unassembled WGS sequence"/>
</dbReference>
<keyword evidence="5" id="KW-0067">ATP-binding</keyword>
<dbReference type="AlphaFoldDB" id="A0A1M5DMU8"/>
<evidence type="ECO:0000313" key="8">
    <source>
        <dbReference type="EMBL" id="SHF68211.1"/>
    </source>
</evidence>
<evidence type="ECO:0000256" key="4">
    <source>
        <dbReference type="ARBA" id="ARBA00022741"/>
    </source>
</evidence>
<keyword evidence="9" id="KW-1185">Reference proteome</keyword>
<dbReference type="Gene3D" id="3.40.50.300">
    <property type="entry name" value="P-loop containing nucleotide triphosphate hydrolases"/>
    <property type="match status" value="1"/>
</dbReference>
<dbReference type="GO" id="GO:0005829">
    <property type="term" value="C:cytosol"/>
    <property type="evidence" value="ECO:0007669"/>
    <property type="project" value="TreeGrafter"/>
</dbReference>
<keyword evidence="3" id="KW-0963">Cytoplasm</keyword>
<evidence type="ECO:0000256" key="2">
    <source>
        <dbReference type="ARBA" id="ARBA00010393"/>
    </source>
</evidence>
<protein>
    <recommendedName>
        <fullName evidence="6">PhoH-like protein</fullName>
    </recommendedName>
</protein>
<dbReference type="RefSeq" id="WP_072887919.1">
    <property type="nucleotide sequence ID" value="NZ_FQVW01000002.1"/>
</dbReference>
<keyword evidence="4" id="KW-0547">Nucleotide-binding</keyword>
<dbReference type="FunFam" id="3.40.50.300:FF:000013">
    <property type="entry name" value="PhoH family ATPase"/>
    <property type="match status" value="1"/>
</dbReference>